<dbReference type="Proteomes" id="UP000054018">
    <property type="component" value="Unassembled WGS sequence"/>
</dbReference>
<evidence type="ECO:0000313" key="3">
    <source>
        <dbReference type="Proteomes" id="UP000054018"/>
    </source>
</evidence>
<evidence type="ECO:0000256" key="1">
    <source>
        <dbReference type="SAM" id="MobiDB-lite"/>
    </source>
</evidence>
<name>A0A0D0A8X3_9AGAM</name>
<dbReference type="OrthoDB" id="5600252at2759"/>
<gene>
    <name evidence="2" type="ORF">PISMIDRAFT_582012</name>
</gene>
<feature type="compositionally biased region" description="Polar residues" evidence="1">
    <location>
        <begin position="31"/>
        <end position="41"/>
    </location>
</feature>
<reference evidence="3" key="2">
    <citation type="submission" date="2015-01" db="EMBL/GenBank/DDBJ databases">
        <title>Evolutionary Origins and Diversification of the Mycorrhizal Mutualists.</title>
        <authorList>
            <consortium name="DOE Joint Genome Institute"/>
            <consortium name="Mycorrhizal Genomics Consortium"/>
            <person name="Kohler A."/>
            <person name="Kuo A."/>
            <person name="Nagy L.G."/>
            <person name="Floudas D."/>
            <person name="Copeland A."/>
            <person name="Barry K.W."/>
            <person name="Cichocki N."/>
            <person name="Veneault-Fourrey C."/>
            <person name="LaButti K."/>
            <person name="Lindquist E.A."/>
            <person name="Lipzen A."/>
            <person name="Lundell T."/>
            <person name="Morin E."/>
            <person name="Murat C."/>
            <person name="Riley R."/>
            <person name="Ohm R."/>
            <person name="Sun H."/>
            <person name="Tunlid A."/>
            <person name="Henrissat B."/>
            <person name="Grigoriev I.V."/>
            <person name="Hibbett D.S."/>
            <person name="Martin F."/>
        </authorList>
    </citation>
    <scope>NUCLEOTIDE SEQUENCE [LARGE SCALE GENOMIC DNA]</scope>
    <source>
        <strain evidence="3">441</strain>
    </source>
</reference>
<feature type="region of interest" description="Disordered" evidence="1">
    <location>
        <begin position="22"/>
        <end position="61"/>
    </location>
</feature>
<organism evidence="2 3">
    <name type="scientific">Pisolithus microcarpus 441</name>
    <dbReference type="NCBI Taxonomy" id="765257"/>
    <lineage>
        <taxon>Eukaryota</taxon>
        <taxon>Fungi</taxon>
        <taxon>Dikarya</taxon>
        <taxon>Basidiomycota</taxon>
        <taxon>Agaricomycotina</taxon>
        <taxon>Agaricomycetes</taxon>
        <taxon>Agaricomycetidae</taxon>
        <taxon>Boletales</taxon>
        <taxon>Sclerodermatineae</taxon>
        <taxon>Pisolithaceae</taxon>
        <taxon>Pisolithus</taxon>
    </lineage>
</organism>
<reference evidence="2 3" key="1">
    <citation type="submission" date="2014-04" db="EMBL/GenBank/DDBJ databases">
        <authorList>
            <consortium name="DOE Joint Genome Institute"/>
            <person name="Kuo A."/>
            <person name="Kohler A."/>
            <person name="Costa M.D."/>
            <person name="Nagy L.G."/>
            <person name="Floudas D."/>
            <person name="Copeland A."/>
            <person name="Barry K.W."/>
            <person name="Cichocki N."/>
            <person name="Veneault-Fourrey C."/>
            <person name="LaButti K."/>
            <person name="Lindquist E.A."/>
            <person name="Lipzen A."/>
            <person name="Lundell T."/>
            <person name="Morin E."/>
            <person name="Murat C."/>
            <person name="Sun H."/>
            <person name="Tunlid A."/>
            <person name="Henrissat B."/>
            <person name="Grigoriev I.V."/>
            <person name="Hibbett D.S."/>
            <person name="Martin F."/>
            <person name="Nordberg H.P."/>
            <person name="Cantor M.N."/>
            <person name="Hua S.X."/>
        </authorList>
    </citation>
    <scope>NUCLEOTIDE SEQUENCE [LARGE SCALE GENOMIC DNA]</scope>
    <source>
        <strain evidence="2 3">441</strain>
    </source>
</reference>
<sequence length="107" mass="11828">MAKKKKTQLKLVARGFATTSVPKKADVAESAPSTSDCSQLSECPECPPSATEDTAQNEPDVRVDVQPQVQSLLDKYQDKVEKDISRTIKLIDGTREHSYLCRSIPHL</sequence>
<dbReference type="EMBL" id="KN833692">
    <property type="protein sequence ID" value="KIK28428.1"/>
    <property type="molecule type" value="Genomic_DNA"/>
</dbReference>
<evidence type="ECO:0000313" key="2">
    <source>
        <dbReference type="EMBL" id="KIK28428.1"/>
    </source>
</evidence>
<proteinExistence type="predicted"/>
<dbReference type="HOGENOM" id="CLU_2211026_0_0_1"/>
<protein>
    <submittedName>
        <fullName evidence="2">Uncharacterized protein</fullName>
    </submittedName>
</protein>
<dbReference type="STRING" id="765257.A0A0D0A8X3"/>
<accession>A0A0D0A8X3</accession>
<dbReference type="AlphaFoldDB" id="A0A0D0A8X3"/>
<keyword evidence="3" id="KW-1185">Reference proteome</keyword>